<dbReference type="KEGG" id="cser:CCO03_08285"/>
<feature type="compositionally biased region" description="Basic and acidic residues" evidence="1">
    <location>
        <begin position="237"/>
        <end position="246"/>
    </location>
</feature>
<dbReference type="AlphaFoldDB" id="A0A1Y0EMI7"/>
<evidence type="ECO:0000313" key="4">
    <source>
        <dbReference type="Proteomes" id="UP000196138"/>
    </source>
</evidence>
<evidence type="ECO:0008006" key="5">
    <source>
        <dbReference type="Google" id="ProtNLM"/>
    </source>
</evidence>
<keyword evidence="2" id="KW-1133">Transmembrane helix</keyword>
<feature type="transmembrane region" description="Helical" evidence="2">
    <location>
        <begin position="55"/>
        <end position="78"/>
    </location>
</feature>
<evidence type="ECO:0000313" key="3">
    <source>
        <dbReference type="EMBL" id="ARU04671.1"/>
    </source>
</evidence>
<dbReference type="EMBL" id="CP021455">
    <property type="protein sequence ID" value="ARU04671.1"/>
    <property type="molecule type" value="Genomic_DNA"/>
</dbReference>
<feature type="region of interest" description="Disordered" evidence="1">
    <location>
        <begin position="151"/>
        <end position="252"/>
    </location>
</feature>
<dbReference type="RefSeq" id="WP_087279707.1">
    <property type="nucleotide sequence ID" value="NZ_CP021455.1"/>
</dbReference>
<name>A0A1Y0EMI7_9BURK</name>
<dbReference type="Proteomes" id="UP000196138">
    <property type="component" value="Chromosome"/>
</dbReference>
<gene>
    <name evidence="3" type="ORF">CCO03_08285</name>
</gene>
<keyword evidence="2" id="KW-0812">Transmembrane</keyword>
<keyword evidence="2" id="KW-0472">Membrane</keyword>
<evidence type="ECO:0000256" key="2">
    <source>
        <dbReference type="SAM" id="Phobius"/>
    </source>
</evidence>
<organism evidence="3 4">
    <name type="scientific">Comamonas serinivorans</name>
    <dbReference type="NCBI Taxonomy" id="1082851"/>
    <lineage>
        <taxon>Bacteria</taxon>
        <taxon>Pseudomonadati</taxon>
        <taxon>Pseudomonadota</taxon>
        <taxon>Betaproteobacteria</taxon>
        <taxon>Burkholderiales</taxon>
        <taxon>Comamonadaceae</taxon>
        <taxon>Comamonas</taxon>
    </lineage>
</organism>
<sequence>MSSIVCPHCAAENRGNAKFCSSCAKLMVDLNTGELLPARKRRRRRRIDVHTPRTGLLRPASAALVVGVLALGCAWWYFTEDAARQTSAQQATGSFQPHTPTASAALPDAVSVREAAATPPAPALAEFPSYVPVATAPPSLASAPVAAAAASHPSPVKPAPAPKPKAKPKEVKPQRPEPPPAPRVAEAPPPVAAADPTPAPPPRPSPEQACQGQAFLARAACMQSQCSANSSHPQCRRMREQQDALRRGSGGG</sequence>
<evidence type="ECO:0000256" key="1">
    <source>
        <dbReference type="SAM" id="MobiDB-lite"/>
    </source>
</evidence>
<proteinExistence type="predicted"/>
<accession>A0A1Y0EMI7</accession>
<reference evidence="3 4" key="1">
    <citation type="submission" date="2017-05" db="EMBL/GenBank/DDBJ databases">
        <authorList>
            <person name="Song R."/>
            <person name="Chenine A.L."/>
            <person name="Ruprecht R.M."/>
        </authorList>
    </citation>
    <scope>NUCLEOTIDE SEQUENCE [LARGE SCALE GENOMIC DNA]</scope>
    <source>
        <strain evidence="3 4">DSM 26136</strain>
    </source>
</reference>
<feature type="compositionally biased region" description="Polar residues" evidence="1">
    <location>
        <begin position="222"/>
        <end position="233"/>
    </location>
</feature>
<protein>
    <recommendedName>
        <fullName evidence="5">Zinc-ribbon domain-containing protein</fullName>
    </recommendedName>
</protein>
<dbReference type="OrthoDB" id="8850670at2"/>
<keyword evidence="4" id="KW-1185">Reference proteome</keyword>
<feature type="compositionally biased region" description="Pro residues" evidence="1">
    <location>
        <begin position="176"/>
        <end position="205"/>
    </location>
</feature>